<dbReference type="InterPro" id="IPR003661">
    <property type="entry name" value="HisK_dim/P_dom"/>
</dbReference>
<dbReference type="GO" id="GO:0005886">
    <property type="term" value="C:plasma membrane"/>
    <property type="evidence" value="ECO:0007669"/>
    <property type="project" value="TreeGrafter"/>
</dbReference>
<feature type="transmembrane region" description="Helical" evidence="12">
    <location>
        <begin position="12"/>
        <end position="31"/>
    </location>
</feature>
<reference evidence="15 16" key="1">
    <citation type="submission" date="2016-04" db="EMBL/GenBank/DDBJ databases">
        <title>Complete Genome Sequence of Halotalea alkalilenta IHB B 13600.</title>
        <authorList>
            <person name="Swarnkar M.K."/>
            <person name="Sharma A."/>
            <person name="Kaushal K."/>
            <person name="Soni R."/>
            <person name="Rana S."/>
            <person name="Singh A.K."/>
            <person name="Gulati A."/>
        </authorList>
    </citation>
    <scope>NUCLEOTIDE SEQUENCE [LARGE SCALE GENOMIC DNA]</scope>
    <source>
        <strain evidence="15 16">IHB B 13600</strain>
    </source>
</reference>
<dbReference type="CDD" id="cd00082">
    <property type="entry name" value="HisKA"/>
    <property type="match status" value="1"/>
</dbReference>
<keyword evidence="12" id="KW-0472">Membrane</keyword>
<dbReference type="STRING" id="376489.A5892_10075"/>
<keyword evidence="8" id="KW-0418">Kinase</keyword>
<evidence type="ECO:0000256" key="10">
    <source>
        <dbReference type="ARBA" id="ARBA00022989"/>
    </source>
</evidence>
<dbReference type="SUPFAM" id="SSF55874">
    <property type="entry name" value="ATPase domain of HSP90 chaperone/DNA topoisomerase II/histidine kinase"/>
    <property type="match status" value="1"/>
</dbReference>
<proteinExistence type="predicted"/>
<dbReference type="InterPro" id="IPR036890">
    <property type="entry name" value="HATPase_C_sf"/>
</dbReference>
<evidence type="ECO:0000313" key="15">
    <source>
        <dbReference type="EMBL" id="ANF59601.1"/>
    </source>
</evidence>
<evidence type="ECO:0000256" key="2">
    <source>
        <dbReference type="ARBA" id="ARBA00004141"/>
    </source>
</evidence>
<dbReference type="PROSITE" id="PS50885">
    <property type="entry name" value="HAMP"/>
    <property type="match status" value="1"/>
</dbReference>
<dbReference type="KEGG" id="haa:A5892_10075"/>
<dbReference type="SMART" id="SM00387">
    <property type="entry name" value="HATPase_c"/>
    <property type="match status" value="1"/>
</dbReference>
<evidence type="ECO:0000313" key="16">
    <source>
        <dbReference type="Proteomes" id="UP000077875"/>
    </source>
</evidence>
<feature type="domain" description="HAMP" evidence="14">
    <location>
        <begin position="203"/>
        <end position="254"/>
    </location>
</feature>
<gene>
    <name evidence="15" type="ORF">A5892_10075</name>
</gene>
<keyword evidence="6 12" id="KW-0812">Transmembrane</keyword>
<evidence type="ECO:0000259" key="14">
    <source>
        <dbReference type="PROSITE" id="PS50885"/>
    </source>
</evidence>
<dbReference type="EMBL" id="CP015243">
    <property type="protein sequence ID" value="ANF59601.1"/>
    <property type="molecule type" value="Genomic_DNA"/>
</dbReference>
<dbReference type="Proteomes" id="UP000077875">
    <property type="component" value="Chromosome"/>
</dbReference>
<organism evidence="15 16">
    <name type="scientific">Halotalea alkalilenta</name>
    <dbReference type="NCBI Taxonomy" id="376489"/>
    <lineage>
        <taxon>Bacteria</taxon>
        <taxon>Pseudomonadati</taxon>
        <taxon>Pseudomonadota</taxon>
        <taxon>Gammaproteobacteria</taxon>
        <taxon>Oceanospirillales</taxon>
        <taxon>Halomonadaceae</taxon>
        <taxon>Halotalea</taxon>
    </lineage>
</organism>
<dbReference type="InterPro" id="IPR050428">
    <property type="entry name" value="TCS_sensor_his_kinase"/>
</dbReference>
<accession>A0A172YK46</accession>
<keyword evidence="11" id="KW-0902">Two-component regulatory system</keyword>
<dbReference type="InterPro" id="IPR003594">
    <property type="entry name" value="HATPase_dom"/>
</dbReference>
<dbReference type="GO" id="GO:0005524">
    <property type="term" value="F:ATP binding"/>
    <property type="evidence" value="ECO:0007669"/>
    <property type="project" value="UniProtKB-KW"/>
</dbReference>
<keyword evidence="5" id="KW-0808">Transferase</keyword>
<dbReference type="Pfam" id="PF02518">
    <property type="entry name" value="HATPase_c"/>
    <property type="match status" value="1"/>
</dbReference>
<keyword evidence="4" id="KW-0597">Phosphoprotein</keyword>
<dbReference type="Pfam" id="PF00512">
    <property type="entry name" value="HisKA"/>
    <property type="match status" value="1"/>
</dbReference>
<evidence type="ECO:0000256" key="4">
    <source>
        <dbReference type="ARBA" id="ARBA00022553"/>
    </source>
</evidence>
<dbReference type="PANTHER" id="PTHR45436">
    <property type="entry name" value="SENSOR HISTIDINE KINASE YKOH"/>
    <property type="match status" value="1"/>
</dbReference>
<dbReference type="Gene3D" id="3.30.565.10">
    <property type="entry name" value="Histidine kinase-like ATPase, C-terminal domain"/>
    <property type="match status" value="1"/>
</dbReference>
<sequence>MGSIRRYLTRAILVILFASSAASLVVSYVIIDDEMDEIFDAQLSMLGRIVTGMTTAETSAQEYQRIAEQLTDQENIARFYSLTMSHGRLTDDDAADPNQPSPDEPVLALGFWNDDGTPRLLSGSWSADPPFPAPQRPGYAWVEYQDHSWRVYTRYDEASRIWVSIGLRERFQTLLSRKIAFGNTLPDAISVMLAAILIYFVIRHGMSPLGNLSRQLSRRHDQDLSPIEGEVPRELAGLHNALNAFIERLREALERERRFTADAAHELRTPLAALKIHLDNARASDGVQSEDSFDKARLGIERLQRVVDQLLTLARLDRHRPNAPARVDLYPIAAQLASELWPLAEARGQRLAMSGLTRLDIYADPTEVGVLLRNLLDNALRYTPNGGSVEIRLERIEGVPSLCVVDDGSGIEPELLDKVTERFRRGSAPRASGSGLGLSIVATLIKQQRAQLHLRNRDEGGLEARITWPATPKDTAVAQDHSPHR</sequence>
<keyword evidence="10 12" id="KW-1133">Transmembrane helix</keyword>
<dbReference type="CDD" id="cd00075">
    <property type="entry name" value="HATPase"/>
    <property type="match status" value="1"/>
</dbReference>
<evidence type="ECO:0000256" key="11">
    <source>
        <dbReference type="ARBA" id="ARBA00023012"/>
    </source>
</evidence>
<comment type="catalytic activity">
    <reaction evidence="1">
        <text>ATP + protein L-histidine = ADP + protein N-phospho-L-histidine.</text>
        <dbReference type="EC" id="2.7.13.3"/>
    </reaction>
</comment>
<evidence type="ECO:0000256" key="1">
    <source>
        <dbReference type="ARBA" id="ARBA00000085"/>
    </source>
</evidence>
<evidence type="ECO:0000256" key="6">
    <source>
        <dbReference type="ARBA" id="ARBA00022692"/>
    </source>
</evidence>
<dbReference type="EC" id="2.7.13.3" evidence="3"/>
<dbReference type="Gene3D" id="1.10.287.130">
    <property type="match status" value="1"/>
</dbReference>
<dbReference type="InterPro" id="IPR005467">
    <property type="entry name" value="His_kinase_dom"/>
</dbReference>
<dbReference type="PROSITE" id="PS50109">
    <property type="entry name" value="HIS_KIN"/>
    <property type="match status" value="1"/>
</dbReference>
<evidence type="ECO:0000256" key="9">
    <source>
        <dbReference type="ARBA" id="ARBA00022840"/>
    </source>
</evidence>
<dbReference type="SMART" id="SM00388">
    <property type="entry name" value="HisKA"/>
    <property type="match status" value="1"/>
</dbReference>
<dbReference type="PANTHER" id="PTHR45436:SF14">
    <property type="entry name" value="SENSOR PROTEIN QSEC"/>
    <property type="match status" value="1"/>
</dbReference>
<dbReference type="AlphaFoldDB" id="A0A172YK46"/>
<comment type="subcellular location">
    <subcellularLocation>
        <location evidence="2">Membrane</location>
        <topology evidence="2">Multi-pass membrane protein</topology>
    </subcellularLocation>
</comment>
<keyword evidence="7" id="KW-0547">Nucleotide-binding</keyword>
<evidence type="ECO:0000259" key="13">
    <source>
        <dbReference type="PROSITE" id="PS50109"/>
    </source>
</evidence>
<feature type="domain" description="Histidine kinase" evidence="13">
    <location>
        <begin position="262"/>
        <end position="472"/>
    </location>
</feature>
<evidence type="ECO:0000256" key="5">
    <source>
        <dbReference type="ARBA" id="ARBA00022679"/>
    </source>
</evidence>
<dbReference type="InterPro" id="IPR003660">
    <property type="entry name" value="HAMP_dom"/>
</dbReference>
<name>A0A172YK46_9GAMM</name>
<evidence type="ECO:0000256" key="8">
    <source>
        <dbReference type="ARBA" id="ARBA00022777"/>
    </source>
</evidence>
<dbReference type="InterPro" id="IPR036097">
    <property type="entry name" value="HisK_dim/P_sf"/>
</dbReference>
<dbReference type="GO" id="GO:0000155">
    <property type="term" value="F:phosphorelay sensor kinase activity"/>
    <property type="evidence" value="ECO:0007669"/>
    <property type="project" value="InterPro"/>
</dbReference>
<dbReference type="SUPFAM" id="SSF47384">
    <property type="entry name" value="Homodimeric domain of signal transducing histidine kinase"/>
    <property type="match status" value="1"/>
</dbReference>
<evidence type="ECO:0000256" key="12">
    <source>
        <dbReference type="SAM" id="Phobius"/>
    </source>
</evidence>
<protein>
    <recommendedName>
        <fullName evidence="3">histidine kinase</fullName>
        <ecNumber evidence="3">2.7.13.3</ecNumber>
    </recommendedName>
</protein>
<keyword evidence="9" id="KW-0067">ATP-binding</keyword>
<keyword evidence="16" id="KW-1185">Reference proteome</keyword>
<evidence type="ECO:0000256" key="7">
    <source>
        <dbReference type="ARBA" id="ARBA00022741"/>
    </source>
</evidence>
<evidence type="ECO:0000256" key="3">
    <source>
        <dbReference type="ARBA" id="ARBA00012438"/>
    </source>
</evidence>